<evidence type="ECO:0000313" key="2">
    <source>
        <dbReference type="EMBL" id="RIB00205.1"/>
    </source>
</evidence>
<evidence type="ECO:0000259" key="1">
    <source>
        <dbReference type="Pfam" id="PF00975"/>
    </source>
</evidence>
<comment type="caution">
    <text evidence="2">The sequence shown here is derived from an EMBL/GenBank/DDBJ whole genome shotgun (WGS) entry which is preliminary data.</text>
</comment>
<name>A0A397TPU3_9GLOM</name>
<dbReference type="AlphaFoldDB" id="A0A397TPU3"/>
<dbReference type="Proteomes" id="UP000266673">
    <property type="component" value="Unassembled WGS sequence"/>
</dbReference>
<protein>
    <submittedName>
        <fullName evidence="2">Alpha/Beta hydrolase protein</fullName>
    </submittedName>
</protein>
<dbReference type="GO" id="GO:0016787">
    <property type="term" value="F:hydrolase activity"/>
    <property type="evidence" value="ECO:0007669"/>
    <property type="project" value="UniProtKB-KW"/>
</dbReference>
<sequence>MLADQSSNVDDSISVSNISTSMTKLNHGCETVKPIYMIPSAGGTCVLYKDVISSLGNVTIYGFEYPGFKDPKVIKYYSIEELSEFYLNDLLKNNQSDMYNLFGSSFAGLVIYEMGCKLVKQGKSVNLFMVDTVIGQDMQNQTTSLATLLHYIYPQYNLDELSGADADDDELMQKLIEKMLHMKENRVLQDSTTFTSAMVKRYFEVLKFSLKAMKSYQLPRSEKPMSIVYFKAKIRNKLDAEFPEKSWIKIQEINGGKFDYIELDGDHIKVNRYPTCKIITDYIKQIL</sequence>
<keyword evidence="2" id="KW-0378">Hydrolase</keyword>
<proteinExistence type="predicted"/>
<dbReference type="EMBL" id="QKWP01004865">
    <property type="protein sequence ID" value="RIB00205.1"/>
    <property type="molecule type" value="Genomic_DNA"/>
</dbReference>
<accession>A0A397TPU3</accession>
<organism evidence="2 3">
    <name type="scientific">Gigaspora rosea</name>
    <dbReference type="NCBI Taxonomy" id="44941"/>
    <lineage>
        <taxon>Eukaryota</taxon>
        <taxon>Fungi</taxon>
        <taxon>Fungi incertae sedis</taxon>
        <taxon>Mucoromycota</taxon>
        <taxon>Glomeromycotina</taxon>
        <taxon>Glomeromycetes</taxon>
        <taxon>Diversisporales</taxon>
        <taxon>Gigasporaceae</taxon>
        <taxon>Gigaspora</taxon>
    </lineage>
</organism>
<gene>
    <name evidence="2" type="ORF">C2G38_2130287</name>
</gene>
<dbReference type="Pfam" id="PF00975">
    <property type="entry name" value="Thioesterase"/>
    <property type="match status" value="1"/>
</dbReference>
<dbReference type="SUPFAM" id="SSF53474">
    <property type="entry name" value="alpha/beta-Hydrolases"/>
    <property type="match status" value="1"/>
</dbReference>
<keyword evidence="3" id="KW-1185">Reference proteome</keyword>
<reference evidence="2 3" key="1">
    <citation type="submission" date="2018-06" db="EMBL/GenBank/DDBJ databases">
        <title>Comparative genomics reveals the genomic features of Rhizophagus irregularis, R. cerebriforme, R. diaphanum and Gigaspora rosea, and their symbiotic lifestyle signature.</title>
        <authorList>
            <person name="Morin E."/>
            <person name="San Clemente H."/>
            <person name="Chen E.C.H."/>
            <person name="De La Providencia I."/>
            <person name="Hainaut M."/>
            <person name="Kuo A."/>
            <person name="Kohler A."/>
            <person name="Murat C."/>
            <person name="Tang N."/>
            <person name="Roy S."/>
            <person name="Loubradou J."/>
            <person name="Henrissat B."/>
            <person name="Grigoriev I.V."/>
            <person name="Corradi N."/>
            <person name="Roux C."/>
            <person name="Martin F.M."/>
        </authorList>
    </citation>
    <scope>NUCLEOTIDE SEQUENCE [LARGE SCALE GENOMIC DNA]</scope>
    <source>
        <strain evidence="2 3">DAOM 194757</strain>
    </source>
</reference>
<dbReference type="InterPro" id="IPR001031">
    <property type="entry name" value="Thioesterase"/>
</dbReference>
<dbReference type="OrthoDB" id="2409684at2759"/>
<dbReference type="InterPro" id="IPR029058">
    <property type="entry name" value="AB_hydrolase_fold"/>
</dbReference>
<evidence type="ECO:0000313" key="3">
    <source>
        <dbReference type="Proteomes" id="UP000266673"/>
    </source>
</evidence>
<feature type="domain" description="Thioesterase" evidence="1">
    <location>
        <begin position="34"/>
        <end position="272"/>
    </location>
</feature>
<dbReference type="Gene3D" id="3.40.50.1820">
    <property type="entry name" value="alpha/beta hydrolase"/>
    <property type="match status" value="1"/>
</dbReference>